<evidence type="ECO:0000256" key="2">
    <source>
        <dbReference type="ARBA" id="ARBA00023125"/>
    </source>
</evidence>
<dbReference type="PANTHER" id="PTHR30136:SF24">
    <property type="entry name" value="HTH-TYPE TRANSCRIPTIONAL REPRESSOR ALLR"/>
    <property type="match status" value="1"/>
</dbReference>
<dbReference type="GO" id="GO:0045892">
    <property type="term" value="P:negative regulation of DNA-templated transcription"/>
    <property type="evidence" value="ECO:0007669"/>
    <property type="project" value="TreeGrafter"/>
</dbReference>
<name>A0A2T0LKJ3_9PSEU</name>
<dbReference type="PANTHER" id="PTHR30136">
    <property type="entry name" value="HELIX-TURN-HELIX TRANSCRIPTIONAL REGULATOR, ICLR FAMILY"/>
    <property type="match status" value="1"/>
</dbReference>
<evidence type="ECO:0000313" key="7">
    <source>
        <dbReference type="Proteomes" id="UP000238362"/>
    </source>
</evidence>
<protein>
    <submittedName>
        <fullName evidence="6">IclR family transcriptional regulator</fullName>
    </submittedName>
</protein>
<feature type="domain" description="IclR-ED" evidence="5">
    <location>
        <begin position="71"/>
        <end position="230"/>
    </location>
</feature>
<dbReference type="EMBL" id="PVNH01000015">
    <property type="protein sequence ID" value="PRX43415.1"/>
    <property type="molecule type" value="Genomic_DNA"/>
</dbReference>
<dbReference type="InterPro" id="IPR036390">
    <property type="entry name" value="WH_DNA-bd_sf"/>
</dbReference>
<gene>
    <name evidence="6" type="ORF">B0I33_11533</name>
</gene>
<dbReference type="InterPro" id="IPR014757">
    <property type="entry name" value="Tscrpt_reg_IclR_C"/>
</dbReference>
<dbReference type="PROSITE" id="PS51077">
    <property type="entry name" value="HTH_ICLR"/>
    <property type="match status" value="1"/>
</dbReference>
<dbReference type="InterPro" id="IPR005471">
    <property type="entry name" value="Tscrpt_reg_IclR_N"/>
</dbReference>
<evidence type="ECO:0000313" key="6">
    <source>
        <dbReference type="EMBL" id="PRX43415.1"/>
    </source>
</evidence>
<dbReference type="Gene3D" id="1.10.10.10">
    <property type="entry name" value="Winged helix-like DNA-binding domain superfamily/Winged helix DNA-binding domain"/>
    <property type="match status" value="1"/>
</dbReference>
<organism evidence="6 7">
    <name type="scientific">Prauserella shujinwangii</name>
    <dbReference type="NCBI Taxonomy" id="1453103"/>
    <lineage>
        <taxon>Bacteria</taxon>
        <taxon>Bacillati</taxon>
        <taxon>Actinomycetota</taxon>
        <taxon>Actinomycetes</taxon>
        <taxon>Pseudonocardiales</taxon>
        <taxon>Pseudonocardiaceae</taxon>
        <taxon>Prauserella</taxon>
    </lineage>
</organism>
<evidence type="ECO:0000256" key="3">
    <source>
        <dbReference type="ARBA" id="ARBA00023163"/>
    </source>
</evidence>
<dbReference type="GO" id="GO:0003677">
    <property type="term" value="F:DNA binding"/>
    <property type="evidence" value="ECO:0007669"/>
    <property type="project" value="UniProtKB-KW"/>
</dbReference>
<proteinExistence type="predicted"/>
<dbReference type="SUPFAM" id="SSF55781">
    <property type="entry name" value="GAF domain-like"/>
    <property type="match status" value="1"/>
</dbReference>
<evidence type="ECO:0000259" key="4">
    <source>
        <dbReference type="PROSITE" id="PS51077"/>
    </source>
</evidence>
<dbReference type="Proteomes" id="UP000238362">
    <property type="component" value="Unassembled WGS sequence"/>
</dbReference>
<dbReference type="GO" id="GO:0003700">
    <property type="term" value="F:DNA-binding transcription factor activity"/>
    <property type="evidence" value="ECO:0007669"/>
    <property type="project" value="TreeGrafter"/>
</dbReference>
<dbReference type="SUPFAM" id="SSF46785">
    <property type="entry name" value="Winged helix' DNA-binding domain"/>
    <property type="match status" value="1"/>
</dbReference>
<dbReference type="InterPro" id="IPR036388">
    <property type="entry name" value="WH-like_DNA-bd_sf"/>
</dbReference>
<evidence type="ECO:0000259" key="5">
    <source>
        <dbReference type="PROSITE" id="PS51078"/>
    </source>
</evidence>
<dbReference type="Pfam" id="PF09339">
    <property type="entry name" value="HTH_IclR"/>
    <property type="match status" value="1"/>
</dbReference>
<dbReference type="InterPro" id="IPR050707">
    <property type="entry name" value="HTH_MetabolicPath_Reg"/>
</dbReference>
<dbReference type="AlphaFoldDB" id="A0A2T0LKJ3"/>
<keyword evidence="2" id="KW-0238">DNA-binding</keyword>
<dbReference type="Pfam" id="PF01614">
    <property type="entry name" value="IclR_C"/>
    <property type="match status" value="1"/>
</dbReference>
<keyword evidence="1" id="KW-0805">Transcription regulation</keyword>
<dbReference type="SMART" id="SM00346">
    <property type="entry name" value="HTH_ICLR"/>
    <property type="match status" value="1"/>
</dbReference>
<comment type="caution">
    <text evidence="6">The sequence shown here is derived from an EMBL/GenBank/DDBJ whole genome shotgun (WGS) entry which is preliminary data.</text>
</comment>
<reference evidence="6 7" key="1">
    <citation type="submission" date="2018-03" db="EMBL/GenBank/DDBJ databases">
        <title>Genomic Encyclopedia of Type Strains, Phase III (KMG-III): the genomes of soil and plant-associated and newly described type strains.</title>
        <authorList>
            <person name="Whitman W."/>
        </authorList>
    </citation>
    <scope>NUCLEOTIDE SEQUENCE [LARGE SCALE GENOMIC DNA]</scope>
    <source>
        <strain evidence="6 7">CGMCC 4.7125</strain>
    </source>
</reference>
<accession>A0A2T0LKJ3</accession>
<dbReference type="Gene3D" id="3.30.450.40">
    <property type="match status" value="2"/>
</dbReference>
<sequence length="230" mass="23452">MKQPTPGVNTTGTAYSQTLGRGLRVLELLRAHPDGLGVHAVAERLDLHRTVVYRLLGTLRAHGLVMQGEGGRYRLGAGLLALAGGVRADLRAAAEPRLGALAEKVGATAFLTLAEGDEAVNACAVEPRHARLHVGYRVGVRHALTVSAAGLAILAARPPVAGERAAVTRARARGYAVTSGELEPGAWGLAAPLPAAGVAASVGVVALTELAEAGVARAVLDTARAIATDL</sequence>
<evidence type="ECO:0000256" key="1">
    <source>
        <dbReference type="ARBA" id="ARBA00023015"/>
    </source>
</evidence>
<feature type="domain" description="HTH iclR-type" evidence="4">
    <location>
        <begin position="16"/>
        <end position="77"/>
    </location>
</feature>
<dbReference type="InterPro" id="IPR029016">
    <property type="entry name" value="GAF-like_dom_sf"/>
</dbReference>
<dbReference type="PROSITE" id="PS51078">
    <property type="entry name" value="ICLR_ED"/>
    <property type="match status" value="1"/>
</dbReference>
<keyword evidence="7" id="KW-1185">Reference proteome</keyword>
<keyword evidence="3" id="KW-0804">Transcription</keyword>